<keyword evidence="9" id="KW-1185">Reference proteome</keyword>
<evidence type="ECO:0000256" key="6">
    <source>
        <dbReference type="SAM" id="MobiDB-lite"/>
    </source>
</evidence>
<feature type="transmembrane region" description="Helical" evidence="7">
    <location>
        <begin position="200"/>
        <end position="223"/>
    </location>
</feature>
<keyword evidence="3 7" id="KW-1133">Transmembrane helix</keyword>
<comment type="subcellular location">
    <subcellularLocation>
        <location evidence="1">Membrane</location>
        <topology evidence="1">Multi-pass membrane protein</topology>
    </subcellularLocation>
</comment>
<sequence length="225" mass="23441">MATPTAYHLIQTLSISTALLTSGGIATLSLFDIPILKSQPASRSLPSIRWLFSRGSHIFPTAAFLSGAGFTYLAYASLPPKSDSVAQILRIATSGGKVSGYLAAAVLTFGIAPLTAIMIPTNFELIAKNEKKGGARSSKVEDAREKSGDQGGKARSAEESVNGEGDVNQFSDLSGPQGKTDEEASSKEEEERVQELLTKFAWLNGGRAVLVGVGGVVGLVVALGV</sequence>
<protein>
    <recommendedName>
        <fullName evidence="10">DUF1772-domain-containing protein</fullName>
    </recommendedName>
</protein>
<feature type="transmembrane region" description="Helical" evidence="7">
    <location>
        <begin position="12"/>
        <end position="36"/>
    </location>
</feature>
<dbReference type="Pfam" id="PF08592">
    <property type="entry name" value="Anthrone_oxy"/>
    <property type="match status" value="1"/>
</dbReference>
<dbReference type="PANTHER" id="PTHR35042:SF1">
    <property type="entry name" value="DUF1772-DOMAIN-CONTAINING PROTEIN"/>
    <property type="match status" value="1"/>
</dbReference>
<keyword evidence="2 7" id="KW-0812">Transmembrane</keyword>
<evidence type="ECO:0000256" key="1">
    <source>
        <dbReference type="ARBA" id="ARBA00004141"/>
    </source>
</evidence>
<evidence type="ECO:0008006" key="10">
    <source>
        <dbReference type="Google" id="ProtNLM"/>
    </source>
</evidence>
<comment type="similarity">
    <text evidence="5">Belongs to the anthrone oxygenase family.</text>
</comment>
<comment type="caution">
    <text evidence="8">The sequence shown here is derived from an EMBL/GenBank/DDBJ whole genome shotgun (WGS) entry which is preliminary data.</text>
</comment>
<evidence type="ECO:0000256" key="5">
    <source>
        <dbReference type="ARBA" id="ARBA00034313"/>
    </source>
</evidence>
<evidence type="ECO:0000256" key="3">
    <source>
        <dbReference type="ARBA" id="ARBA00022989"/>
    </source>
</evidence>
<feature type="compositionally biased region" description="Basic and acidic residues" evidence="6">
    <location>
        <begin position="134"/>
        <end position="148"/>
    </location>
</feature>
<name>A0A9P4NF86_9PEZI</name>
<proteinExistence type="inferred from homology"/>
<dbReference type="InterPro" id="IPR013901">
    <property type="entry name" value="Anthrone_oxy"/>
</dbReference>
<dbReference type="EMBL" id="MU007129">
    <property type="protein sequence ID" value="KAF2418386.1"/>
    <property type="molecule type" value="Genomic_DNA"/>
</dbReference>
<evidence type="ECO:0000313" key="9">
    <source>
        <dbReference type="Proteomes" id="UP000800235"/>
    </source>
</evidence>
<feature type="transmembrane region" description="Helical" evidence="7">
    <location>
        <begin position="57"/>
        <end position="78"/>
    </location>
</feature>
<dbReference type="PANTHER" id="PTHR35042">
    <property type="entry name" value="ANTHRONE OXYGENASE ENCC"/>
    <property type="match status" value="1"/>
</dbReference>
<feature type="transmembrane region" description="Helical" evidence="7">
    <location>
        <begin position="98"/>
        <end position="119"/>
    </location>
</feature>
<gene>
    <name evidence="8" type="ORF">EJ08DRAFT_63800</name>
</gene>
<keyword evidence="4 7" id="KW-0472">Membrane</keyword>
<feature type="compositionally biased region" description="Basic and acidic residues" evidence="6">
    <location>
        <begin position="179"/>
        <end position="191"/>
    </location>
</feature>
<evidence type="ECO:0000256" key="7">
    <source>
        <dbReference type="SAM" id="Phobius"/>
    </source>
</evidence>
<dbReference type="AlphaFoldDB" id="A0A9P4NF86"/>
<dbReference type="OrthoDB" id="5954308at2759"/>
<accession>A0A9P4NF86</accession>
<evidence type="ECO:0000256" key="2">
    <source>
        <dbReference type="ARBA" id="ARBA00022692"/>
    </source>
</evidence>
<evidence type="ECO:0000313" key="8">
    <source>
        <dbReference type="EMBL" id="KAF2418386.1"/>
    </source>
</evidence>
<dbReference type="Proteomes" id="UP000800235">
    <property type="component" value="Unassembled WGS sequence"/>
</dbReference>
<dbReference type="GO" id="GO:0016020">
    <property type="term" value="C:membrane"/>
    <property type="evidence" value="ECO:0007669"/>
    <property type="project" value="UniProtKB-SubCell"/>
</dbReference>
<organism evidence="8 9">
    <name type="scientific">Tothia fuscella</name>
    <dbReference type="NCBI Taxonomy" id="1048955"/>
    <lineage>
        <taxon>Eukaryota</taxon>
        <taxon>Fungi</taxon>
        <taxon>Dikarya</taxon>
        <taxon>Ascomycota</taxon>
        <taxon>Pezizomycotina</taxon>
        <taxon>Dothideomycetes</taxon>
        <taxon>Pleosporomycetidae</taxon>
        <taxon>Venturiales</taxon>
        <taxon>Cylindrosympodiaceae</taxon>
        <taxon>Tothia</taxon>
    </lineage>
</organism>
<reference evidence="8" key="1">
    <citation type="journal article" date="2020" name="Stud. Mycol.">
        <title>101 Dothideomycetes genomes: a test case for predicting lifestyles and emergence of pathogens.</title>
        <authorList>
            <person name="Haridas S."/>
            <person name="Albert R."/>
            <person name="Binder M."/>
            <person name="Bloem J."/>
            <person name="Labutti K."/>
            <person name="Salamov A."/>
            <person name="Andreopoulos B."/>
            <person name="Baker S."/>
            <person name="Barry K."/>
            <person name="Bills G."/>
            <person name="Bluhm B."/>
            <person name="Cannon C."/>
            <person name="Castanera R."/>
            <person name="Culley D."/>
            <person name="Daum C."/>
            <person name="Ezra D."/>
            <person name="Gonzalez J."/>
            <person name="Henrissat B."/>
            <person name="Kuo A."/>
            <person name="Liang C."/>
            <person name="Lipzen A."/>
            <person name="Lutzoni F."/>
            <person name="Magnuson J."/>
            <person name="Mondo S."/>
            <person name="Nolan M."/>
            <person name="Ohm R."/>
            <person name="Pangilinan J."/>
            <person name="Park H.-J."/>
            <person name="Ramirez L."/>
            <person name="Alfaro M."/>
            <person name="Sun H."/>
            <person name="Tritt A."/>
            <person name="Yoshinaga Y."/>
            <person name="Zwiers L.-H."/>
            <person name="Turgeon B."/>
            <person name="Goodwin S."/>
            <person name="Spatafora J."/>
            <person name="Crous P."/>
            <person name="Grigoriev I."/>
        </authorList>
    </citation>
    <scope>NUCLEOTIDE SEQUENCE</scope>
    <source>
        <strain evidence="8">CBS 130266</strain>
    </source>
</reference>
<feature type="region of interest" description="Disordered" evidence="6">
    <location>
        <begin position="134"/>
        <end position="191"/>
    </location>
</feature>
<evidence type="ECO:0000256" key="4">
    <source>
        <dbReference type="ARBA" id="ARBA00023136"/>
    </source>
</evidence>